<dbReference type="SUPFAM" id="SSF101478">
    <property type="entry name" value="ADP-ribosylglycohydrolase"/>
    <property type="match status" value="1"/>
</dbReference>
<dbReference type="InterPro" id="IPR014937">
    <property type="entry name" value="DUF1810"/>
</dbReference>
<dbReference type="GeneID" id="72468848"/>
<gene>
    <name evidence="2" type="ORF">PRLR5076_07930</name>
</gene>
<feature type="binding site" evidence="1">
    <location>
        <position position="36"/>
    </location>
    <ligand>
        <name>Mg(2+)</name>
        <dbReference type="ChEBI" id="CHEBI:18420"/>
        <label>1</label>
    </ligand>
</feature>
<dbReference type="AlphaFoldDB" id="A0A9R1C8E8"/>
<keyword evidence="3" id="KW-1185">Reference proteome</keyword>
<dbReference type="InterPro" id="IPR050792">
    <property type="entry name" value="ADP-ribosylglycohydrolase"/>
</dbReference>
<feature type="binding site" evidence="1">
    <location>
        <position position="216"/>
    </location>
    <ligand>
        <name>Mg(2+)</name>
        <dbReference type="ChEBI" id="CHEBI:18420"/>
        <label>1</label>
    </ligand>
</feature>
<dbReference type="GO" id="GO:0046872">
    <property type="term" value="F:metal ion binding"/>
    <property type="evidence" value="ECO:0007669"/>
    <property type="project" value="UniProtKB-KW"/>
</dbReference>
<evidence type="ECO:0000313" key="3">
    <source>
        <dbReference type="Proteomes" id="UP000825483"/>
    </source>
</evidence>
<dbReference type="Pfam" id="PF03747">
    <property type="entry name" value="ADP_ribosyl_GH"/>
    <property type="match status" value="1"/>
</dbReference>
<dbReference type="Gene3D" id="1.10.4080.10">
    <property type="entry name" value="ADP-ribosylation/Crystallin J1"/>
    <property type="match status" value="1"/>
</dbReference>
<evidence type="ECO:0000313" key="2">
    <source>
        <dbReference type="EMBL" id="GJG57942.1"/>
    </source>
</evidence>
<evidence type="ECO:0000256" key="1">
    <source>
        <dbReference type="PIRSR" id="PIRSR605502-1"/>
    </source>
</evidence>
<dbReference type="PANTHER" id="PTHR16222:SF12">
    <property type="entry name" value="ADP-RIBOSYLGLYCOHYDROLASE-RELATED"/>
    <property type="match status" value="1"/>
</dbReference>
<keyword evidence="1" id="KW-0479">Metal-binding</keyword>
<dbReference type="Pfam" id="PF08837">
    <property type="entry name" value="DUF1810"/>
    <property type="match status" value="1"/>
</dbReference>
<dbReference type="Gene3D" id="1.25.40.380">
    <property type="entry name" value="Protein of unknown function DUF1810"/>
    <property type="match status" value="1"/>
</dbReference>
<dbReference type="PANTHER" id="PTHR16222">
    <property type="entry name" value="ADP-RIBOSYLGLYCOHYDROLASE"/>
    <property type="match status" value="1"/>
</dbReference>
<accession>A0A9R1C8E8</accession>
<sequence>MLGAIIGDVVGSVYEFNNTKDYYFHLLTPRSKFTDDTVMTLAVAKWLTEDKTHSHEYLVQCMRELGLKYTWAGYGGSFKRWLIEREPKPYNSWGNGSGMRVSPVGFYAKSLDEALNLAKISAEVTHNHPEGIKGAQAIAAAVFLTRQGKSKEEIREHLETTFGYDLHRTIDGIRPEYTYDVSCMGSTPEAIIAYLDSHDFESTIRNAVSIGGDSDTIGAMAGAIAQAAYEMPKALAGYCYGLLTPTLRHILDNFERTIDNTTEDPFNLQRFLDMQQSDYATALQEMKDGEKRSHWIWYIFPQLRGLGHSSNSWIYGLADVEEAKAYLSHPVLGARLREVTQAMLANQGKDIVAVMGSAIDARKLRSSMTLFDVVSPNDIFRDVLSAFYDGKEDKRSLGFIRKMER</sequence>
<comment type="caution">
    <text evidence="2">The sequence shown here is derived from an EMBL/GenBank/DDBJ whole genome shotgun (WGS) entry which is preliminary data.</text>
</comment>
<reference evidence="2" key="1">
    <citation type="journal article" date="2022" name="Int. J. Syst. Evol. Microbiol.">
        <title>Prevotella lacticifex sp. nov., isolated from the rumen of cows.</title>
        <authorList>
            <person name="Shinkai T."/>
            <person name="Ikeyama N."/>
            <person name="Kumagai M."/>
            <person name="Ohmori H."/>
            <person name="Sakamoto M."/>
            <person name="Ohkuma M."/>
            <person name="Mitsumori M."/>
        </authorList>
    </citation>
    <scope>NUCLEOTIDE SEQUENCE</scope>
    <source>
        <strain evidence="2">R5076</strain>
    </source>
</reference>
<comment type="cofactor">
    <cofactor evidence="1">
        <name>Mg(2+)</name>
        <dbReference type="ChEBI" id="CHEBI:18420"/>
    </cofactor>
    <text evidence="1">Binds 2 magnesium ions per subunit.</text>
</comment>
<dbReference type="InterPro" id="IPR036287">
    <property type="entry name" value="Rv1873-like_sf"/>
</dbReference>
<keyword evidence="1" id="KW-0460">Magnesium</keyword>
<name>A0A9R1C8E8_9BACT</name>
<organism evidence="2 3">
    <name type="scientific">Prevotella lacticifex</name>
    <dbReference type="NCBI Taxonomy" id="2854755"/>
    <lineage>
        <taxon>Bacteria</taxon>
        <taxon>Pseudomonadati</taxon>
        <taxon>Bacteroidota</taxon>
        <taxon>Bacteroidia</taxon>
        <taxon>Bacteroidales</taxon>
        <taxon>Prevotellaceae</taxon>
        <taxon>Prevotella</taxon>
    </lineage>
</organism>
<feature type="binding site" evidence="1">
    <location>
        <position position="215"/>
    </location>
    <ligand>
        <name>Mg(2+)</name>
        <dbReference type="ChEBI" id="CHEBI:18420"/>
        <label>1</label>
    </ligand>
</feature>
<protein>
    <recommendedName>
        <fullName evidence="4">ADP-ribosylglycohydrolase</fullName>
    </recommendedName>
</protein>
<feature type="binding site" evidence="1">
    <location>
        <position position="34"/>
    </location>
    <ligand>
        <name>Mg(2+)</name>
        <dbReference type="ChEBI" id="CHEBI:18420"/>
        <label>1</label>
    </ligand>
</feature>
<dbReference type="EMBL" id="BPUB01000001">
    <property type="protein sequence ID" value="GJG57942.1"/>
    <property type="molecule type" value="Genomic_DNA"/>
</dbReference>
<dbReference type="SUPFAM" id="SSF140736">
    <property type="entry name" value="Rv1873-like"/>
    <property type="match status" value="1"/>
</dbReference>
<dbReference type="InterPro" id="IPR005502">
    <property type="entry name" value="Ribosyl_crysJ1"/>
</dbReference>
<feature type="binding site" evidence="1">
    <location>
        <position position="213"/>
    </location>
    <ligand>
        <name>Mg(2+)</name>
        <dbReference type="ChEBI" id="CHEBI:18420"/>
        <label>1</label>
    </ligand>
</feature>
<dbReference type="RefSeq" id="WP_223930128.1">
    <property type="nucleotide sequence ID" value="NZ_BPTU01000004.1"/>
</dbReference>
<dbReference type="InterPro" id="IPR036705">
    <property type="entry name" value="Ribosyl_crysJ1_sf"/>
</dbReference>
<dbReference type="Proteomes" id="UP000825483">
    <property type="component" value="Unassembled WGS sequence"/>
</dbReference>
<feature type="binding site" evidence="1">
    <location>
        <position position="35"/>
    </location>
    <ligand>
        <name>Mg(2+)</name>
        <dbReference type="ChEBI" id="CHEBI:18420"/>
        <label>1</label>
    </ligand>
</feature>
<evidence type="ECO:0008006" key="4">
    <source>
        <dbReference type="Google" id="ProtNLM"/>
    </source>
</evidence>
<proteinExistence type="predicted"/>